<dbReference type="SMART" id="SM00333">
    <property type="entry name" value="TUDOR"/>
    <property type="match status" value="1"/>
</dbReference>
<dbReference type="InterPro" id="IPR041297">
    <property type="entry name" value="Crb2_Tudor"/>
</dbReference>
<proteinExistence type="predicted"/>
<sequence length="896" mass="102047">MSKMPPNRRGINFEVGAALEACDSLKNWYAANIEKIDYEDEKVLIHYRQWSHRYDEWFDWGSPYLRPVERVQLRRKRLQQDCSLPGFHVNDKVLASWSDCRFYPAKVLAVHKDASYTVKFYDGFVQTVKGMHVRPFIKEVNIVTHVIVCQHGVFVGFKHAFKFFLSYFFCCKHPRPQERASHKTKRGSQHACEPESESDSDSADERMQRKSEKRPVRTNSAEHEVDRINMPERDGPEQAESPAEHMGQHNYSKSFVKTSTHREQEEESGAMGDHDPSSGLDDRMENQDVEKKTELPEQRENAVLQSRTAEGSPVGGIFNVRMFVLLTAFYRLLVLLTVSPCSFLCCVSVYRVIKNQPPPALSINLDHNPFKCSIPGCGKSFRKAKLLHYHMKYYHGDEGPVSEDLRTAVGVHTRAAGKQSSLASWQSSKRRRTMALSLCEYFNVTFFMISNCNILARSSCSSVVFRMGVLCILCHTEIVLMSGFTLALMTLTFLYFQVCVKDRDRPKDKKSRSFLHIKLKKKKKKKSKSGNEGSISDWSSDSYGWTDDDIGADLDITARRLSCGSVDSATVARETVRCVCEVAEENDFMIQCEACMHWQHGACMGLLADTVPDAYACFVCRDPPGQRLSLRYWYDQDWLSHGHMVGLPFLEENYSHQNARKIVATHQLLGDVQHVLEVLSSLQLKINILQNESHPDLKLWSRPWHQTGAGGVRGVFTMASAATRTPAPADKGLHRSGSTTERLRREPSSSLSSSFHNSYISSEHCYQKPRACYAVLEAEIGGSSEPQDSVEQFLQYEQHNGEEPQPCQSKDEEPKSNSQQQQRINLLDHIECLQDEVTHRMDFIEKELDVLESWLDYSGELEPPEPLARLPELKHSIKQLLGDLGKMQQIAISCST</sequence>
<dbReference type="Pfam" id="PF02820">
    <property type="entry name" value="MBT"/>
    <property type="match status" value="1"/>
</dbReference>
<feature type="transmembrane region" description="Helical" evidence="9">
    <location>
        <begin position="328"/>
        <end position="353"/>
    </location>
</feature>
<dbReference type="GO" id="GO:0071339">
    <property type="term" value="C:MLL1 complex"/>
    <property type="evidence" value="ECO:0007669"/>
    <property type="project" value="TreeGrafter"/>
</dbReference>
<dbReference type="FunFam" id="2.30.30.140:FF:000049">
    <property type="entry name" value="PHD finger protein 20 (Predicted)"/>
    <property type="match status" value="1"/>
</dbReference>
<organism evidence="11 12">
    <name type="scientific">Electrophorus electricus</name>
    <name type="common">Electric eel</name>
    <name type="synonym">Gymnotus electricus</name>
    <dbReference type="NCBI Taxonomy" id="8005"/>
    <lineage>
        <taxon>Eukaryota</taxon>
        <taxon>Metazoa</taxon>
        <taxon>Chordata</taxon>
        <taxon>Craniata</taxon>
        <taxon>Vertebrata</taxon>
        <taxon>Euteleostomi</taxon>
        <taxon>Actinopterygii</taxon>
        <taxon>Neopterygii</taxon>
        <taxon>Teleostei</taxon>
        <taxon>Ostariophysi</taxon>
        <taxon>Gymnotiformes</taxon>
        <taxon>Gymnotoidei</taxon>
        <taxon>Gymnotidae</taxon>
        <taxon>Electrophorus</taxon>
    </lineage>
</organism>
<dbReference type="GO" id="GO:0008270">
    <property type="term" value="F:zinc ion binding"/>
    <property type="evidence" value="ECO:0007669"/>
    <property type="project" value="UniProtKB-KW"/>
</dbReference>
<keyword evidence="12" id="KW-1185">Reference proteome</keyword>
<feature type="transmembrane region" description="Helical" evidence="9">
    <location>
        <begin position="434"/>
        <end position="456"/>
    </location>
</feature>
<gene>
    <name evidence="11" type="primary">phf20a</name>
</gene>
<feature type="compositionally biased region" description="Basic and acidic residues" evidence="8">
    <location>
        <begin position="203"/>
        <end position="247"/>
    </location>
</feature>
<dbReference type="InterPro" id="IPR036236">
    <property type="entry name" value="Znf_C2H2_sf"/>
</dbReference>
<dbReference type="InterPro" id="IPR004092">
    <property type="entry name" value="Mbt"/>
</dbReference>
<dbReference type="OMA" id="KCMARWS"/>
<reference evidence="12" key="1">
    <citation type="journal article" date="2014" name="Science">
        <title>Nonhuman genetics. Genomic basis for the convergent evolution of electric organs.</title>
        <authorList>
            <person name="Gallant J.R."/>
            <person name="Traeger L.L."/>
            <person name="Volkening J.D."/>
            <person name="Moffett H."/>
            <person name="Chen P.H."/>
            <person name="Novina C.D."/>
            <person name="Phillips G.N.Jr."/>
            <person name="Anand R."/>
            <person name="Wells G.B."/>
            <person name="Pinch M."/>
            <person name="Guth R."/>
            <person name="Unguez G.A."/>
            <person name="Albert J.S."/>
            <person name="Zakon H.H."/>
            <person name="Samanta M.P."/>
            <person name="Sussman M.R."/>
        </authorList>
    </citation>
    <scope>NUCLEOTIDE SEQUENCE [LARGE SCALE GENOMIC DNA]</scope>
</reference>
<keyword evidence="9" id="KW-1133">Transmembrane helix</keyword>
<evidence type="ECO:0000256" key="1">
    <source>
        <dbReference type="ARBA" id="ARBA00004123"/>
    </source>
</evidence>
<dbReference type="Proteomes" id="UP000314983">
    <property type="component" value="Chromosome 20"/>
</dbReference>
<dbReference type="GO" id="GO:0006357">
    <property type="term" value="P:regulation of transcription by RNA polymerase II"/>
    <property type="evidence" value="ECO:0007669"/>
    <property type="project" value="TreeGrafter"/>
</dbReference>
<keyword evidence="6" id="KW-0539">Nucleus</keyword>
<dbReference type="PANTHER" id="PTHR15856:SF27">
    <property type="entry name" value="PHD FINGER PROTEIN 20"/>
    <property type="match status" value="1"/>
</dbReference>
<protein>
    <recommendedName>
        <fullName evidence="10">C2H2-type domain-containing protein</fullName>
    </recommendedName>
</protein>
<dbReference type="Pfam" id="PF20826">
    <property type="entry name" value="PHD_5"/>
    <property type="match status" value="1"/>
</dbReference>
<evidence type="ECO:0000256" key="8">
    <source>
        <dbReference type="SAM" id="MobiDB-lite"/>
    </source>
</evidence>
<dbReference type="Ensembl" id="ENSEEET00000019812.2">
    <property type="protein sequence ID" value="ENSEEEP00000019597.2"/>
    <property type="gene ID" value="ENSEEEG00000009605.2"/>
</dbReference>
<dbReference type="SMART" id="SM00355">
    <property type="entry name" value="ZnF_C2H2"/>
    <property type="match status" value="1"/>
</dbReference>
<evidence type="ECO:0000313" key="12">
    <source>
        <dbReference type="Proteomes" id="UP000314983"/>
    </source>
</evidence>
<accession>A0A4W4F4Y1</accession>
<dbReference type="SUPFAM" id="SSF63748">
    <property type="entry name" value="Tudor/PWWP/MBT"/>
    <property type="match status" value="2"/>
</dbReference>
<keyword evidence="4 7" id="KW-0863">Zinc-finger</keyword>
<dbReference type="GO" id="GO:0044545">
    <property type="term" value="C:NSL complex"/>
    <property type="evidence" value="ECO:0007669"/>
    <property type="project" value="TreeGrafter"/>
</dbReference>
<dbReference type="PROSITE" id="PS00028">
    <property type="entry name" value="ZINC_FINGER_C2H2_1"/>
    <property type="match status" value="1"/>
</dbReference>
<keyword evidence="9" id="KW-0812">Transmembrane</keyword>
<dbReference type="STRING" id="8005.ENSEEEP00000019597"/>
<evidence type="ECO:0000256" key="4">
    <source>
        <dbReference type="ARBA" id="ARBA00022771"/>
    </source>
</evidence>
<reference evidence="11" key="5">
    <citation type="submission" date="2025-09" db="UniProtKB">
        <authorList>
            <consortium name="Ensembl"/>
        </authorList>
    </citation>
    <scope>IDENTIFICATION</scope>
</reference>
<feature type="compositionally biased region" description="Basic and acidic residues" evidence="8">
    <location>
        <begin position="272"/>
        <end position="300"/>
    </location>
</feature>
<dbReference type="InterPro" id="IPR043449">
    <property type="entry name" value="PHF20-like"/>
</dbReference>
<evidence type="ECO:0000259" key="10">
    <source>
        <dbReference type="PROSITE" id="PS50157"/>
    </source>
</evidence>
<dbReference type="CDD" id="cd20453">
    <property type="entry name" value="Tudor_PHF20"/>
    <property type="match status" value="1"/>
</dbReference>
<feature type="domain" description="C2H2-type" evidence="10">
    <location>
        <begin position="370"/>
        <end position="400"/>
    </location>
</feature>
<evidence type="ECO:0000256" key="5">
    <source>
        <dbReference type="ARBA" id="ARBA00022833"/>
    </source>
</evidence>
<dbReference type="SUPFAM" id="SSF57903">
    <property type="entry name" value="FYVE/PHD zinc finger"/>
    <property type="match status" value="1"/>
</dbReference>
<dbReference type="PROSITE" id="PS50157">
    <property type="entry name" value="ZINC_FINGER_C2H2_2"/>
    <property type="match status" value="1"/>
</dbReference>
<feature type="region of interest" description="Disordered" evidence="8">
    <location>
        <begin position="723"/>
        <end position="755"/>
    </location>
</feature>
<dbReference type="InterPro" id="IPR019786">
    <property type="entry name" value="Zinc_finger_PHD-type_CS"/>
</dbReference>
<name>A0A4W4F4Y1_ELEEL</name>
<dbReference type="PROSITE" id="PS01359">
    <property type="entry name" value="ZF_PHD_1"/>
    <property type="match status" value="1"/>
</dbReference>
<dbReference type="SMART" id="SM00249">
    <property type="entry name" value="PHD"/>
    <property type="match status" value="1"/>
</dbReference>
<dbReference type="PANTHER" id="PTHR15856">
    <property type="entry name" value="PHD FINGER PROTEIN 20-RELATED"/>
    <property type="match status" value="1"/>
</dbReference>
<dbReference type="InterPro" id="IPR011011">
    <property type="entry name" value="Znf_FYVE_PHD"/>
</dbReference>
<dbReference type="AlphaFoldDB" id="A0A4W4F4Y1"/>
<comment type="subcellular location">
    <subcellularLocation>
        <location evidence="1">Nucleus</location>
    </subcellularLocation>
</comment>
<reference evidence="11" key="3">
    <citation type="submission" date="2020-05" db="EMBL/GenBank/DDBJ databases">
        <title>Electrophorus electricus (electric eel) genome, fEleEle1, primary haplotype.</title>
        <authorList>
            <person name="Myers G."/>
            <person name="Meyer A."/>
            <person name="Fedrigo O."/>
            <person name="Formenti G."/>
            <person name="Rhie A."/>
            <person name="Tracey A."/>
            <person name="Sims Y."/>
            <person name="Jarvis E.D."/>
        </authorList>
    </citation>
    <scope>NUCLEOTIDE SEQUENCE [LARGE SCALE GENOMIC DNA]</scope>
</reference>
<dbReference type="InterPro" id="IPR001965">
    <property type="entry name" value="Znf_PHD"/>
</dbReference>
<dbReference type="InterPro" id="IPR013083">
    <property type="entry name" value="Znf_RING/FYVE/PHD"/>
</dbReference>
<feature type="transmembrane region" description="Helical" evidence="9">
    <location>
        <begin position="468"/>
        <end position="496"/>
    </location>
</feature>
<keyword evidence="3" id="KW-0677">Repeat</keyword>
<evidence type="ECO:0000256" key="3">
    <source>
        <dbReference type="ARBA" id="ARBA00022737"/>
    </source>
</evidence>
<dbReference type="InterPro" id="IPR002999">
    <property type="entry name" value="Tudor"/>
</dbReference>
<keyword evidence="2" id="KW-0479">Metal-binding</keyword>
<evidence type="ECO:0000256" key="7">
    <source>
        <dbReference type="PROSITE-ProRule" id="PRU00042"/>
    </source>
</evidence>
<keyword evidence="9" id="KW-0472">Membrane</keyword>
<dbReference type="Gene3D" id="3.30.160.60">
    <property type="entry name" value="Classic Zinc Finger"/>
    <property type="match status" value="1"/>
</dbReference>
<dbReference type="Gene3D" id="2.30.30.140">
    <property type="match status" value="2"/>
</dbReference>
<feature type="region of interest" description="Disordered" evidence="8">
    <location>
        <begin position="178"/>
        <end position="307"/>
    </location>
</feature>
<feature type="compositionally biased region" description="Polar residues" evidence="8">
    <location>
        <begin position="249"/>
        <end position="258"/>
    </location>
</feature>
<dbReference type="InterPro" id="IPR013087">
    <property type="entry name" value="Znf_C2H2_type"/>
</dbReference>
<reference evidence="11" key="4">
    <citation type="submission" date="2025-08" db="UniProtKB">
        <authorList>
            <consortium name="Ensembl"/>
        </authorList>
    </citation>
    <scope>IDENTIFICATION</scope>
</reference>
<dbReference type="GeneTree" id="ENSGT00940000156477"/>
<reference evidence="12" key="2">
    <citation type="journal article" date="2017" name="Sci. Adv.">
        <title>A tail of two voltages: Proteomic comparison of the three electric organs of the electric eel.</title>
        <authorList>
            <person name="Traeger L.L."/>
            <person name="Sabat G."/>
            <person name="Barrett-Wilt G.A."/>
            <person name="Wells G.B."/>
            <person name="Sussman M.R."/>
        </authorList>
    </citation>
    <scope>NUCLEOTIDE SEQUENCE [LARGE SCALE GENOMIC DNA]</scope>
</reference>
<dbReference type="CDD" id="cd20104">
    <property type="entry name" value="MBT_PHF20L1-like"/>
    <property type="match status" value="1"/>
</dbReference>
<dbReference type="Gene3D" id="3.30.40.10">
    <property type="entry name" value="Zinc/RING finger domain, C3HC4 (zinc finger)"/>
    <property type="match status" value="1"/>
</dbReference>
<dbReference type="Pfam" id="PF18115">
    <property type="entry name" value="Tudor_3"/>
    <property type="match status" value="1"/>
</dbReference>
<evidence type="ECO:0000313" key="11">
    <source>
        <dbReference type="Ensembl" id="ENSEEEP00000019597.2"/>
    </source>
</evidence>
<evidence type="ECO:0000256" key="2">
    <source>
        <dbReference type="ARBA" id="ARBA00022723"/>
    </source>
</evidence>
<dbReference type="SUPFAM" id="SSF57667">
    <property type="entry name" value="beta-beta-alpha zinc fingers"/>
    <property type="match status" value="1"/>
</dbReference>
<evidence type="ECO:0000256" key="6">
    <source>
        <dbReference type="ARBA" id="ARBA00023242"/>
    </source>
</evidence>
<keyword evidence="5" id="KW-0862">Zinc</keyword>
<evidence type="ECO:0000256" key="9">
    <source>
        <dbReference type="SAM" id="Phobius"/>
    </source>
</evidence>
<feature type="region of interest" description="Disordered" evidence="8">
    <location>
        <begin position="799"/>
        <end position="821"/>
    </location>
</feature>